<comment type="subcellular location">
    <subcellularLocation>
        <location evidence="5">Cell membrane</location>
        <topology evidence="5">Lipid-anchor</topology>
    </subcellularLocation>
</comment>
<feature type="compositionally biased region" description="Polar residues" evidence="6">
    <location>
        <begin position="32"/>
        <end position="45"/>
    </location>
</feature>
<dbReference type="PANTHER" id="PTHR30061">
    <property type="entry name" value="MALTOSE-BINDING PERIPLASMIC PROTEIN"/>
    <property type="match status" value="1"/>
</dbReference>
<keyword evidence="2 5" id="KW-0813">Transport</keyword>
<dbReference type="Pfam" id="PF13416">
    <property type="entry name" value="SBP_bac_8"/>
    <property type="match status" value="1"/>
</dbReference>
<dbReference type="PROSITE" id="PS51257">
    <property type="entry name" value="PROKAR_LIPOPROTEIN"/>
    <property type="match status" value="1"/>
</dbReference>
<dbReference type="RefSeq" id="WP_378140361.1">
    <property type="nucleotide sequence ID" value="NZ_JBHSMI010000067.1"/>
</dbReference>
<sequence length="437" mass="47567">MKSKRMFTVIVLAILCTISVLTACGKKADTGATPSATQSQGNQQEETPKPNPGELKPEDGAQLLIWESKGPELDYLKAVAEQFEKEYGVKVKVDAVPAIDSVKKLTTDGPAGIGADVFSAPHDQLGNAVMAGLVLQNDVYDEKAKSEFMESAIQGISNQGTLYGFPTAIDTYALFYNKSLMPTAPKTYEDIVKFAATYNDPKNKKFAFMWNVGQLYQSYSFLAGYGGYIFGNNGSDPNDIGLNKDKSVEGAKYLQSLKQILPVNTNDINDNIITGFFQEGKTAAVINGPWLQASLTDVNFEYGVAPLPLLPNGQHPISFSGIRGLYVNSYTKYPNAAKLFASYATNKTNLIKRFEMTKQLPPRKDLMEDPIITKDAKAAAFLEQAKYSTPMPSIPEMGNVWVPAGTALATLWNDKQDPATALNSAVDQIKTATKTTK</sequence>
<dbReference type="InterPro" id="IPR006059">
    <property type="entry name" value="SBP"/>
</dbReference>
<name>A0ABW0I250_9BACL</name>
<dbReference type="InterPro" id="IPR006060">
    <property type="entry name" value="Maltose/Cyclodextrin-bd"/>
</dbReference>
<comment type="caution">
    <text evidence="7">The sequence shown here is derived from an EMBL/GenBank/DDBJ whole genome shotgun (WGS) entry which is preliminary data.</text>
</comment>
<feature type="chain" id="PRO_5044969374" description="Maltodextrin-binding protein" evidence="5">
    <location>
        <begin position="24"/>
        <end position="437"/>
    </location>
</feature>
<keyword evidence="5" id="KW-1003">Cell membrane</keyword>
<evidence type="ECO:0000256" key="4">
    <source>
        <dbReference type="ARBA" id="ARBA00022729"/>
    </source>
</evidence>
<accession>A0ABW0I250</accession>
<evidence type="ECO:0000256" key="3">
    <source>
        <dbReference type="ARBA" id="ARBA00022597"/>
    </source>
</evidence>
<proteinExistence type="inferred from homology"/>
<evidence type="ECO:0000313" key="8">
    <source>
        <dbReference type="Proteomes" id="UP001596113"/>
    </source>
</evidence>
<dbReference type="PRINTS" id="PR00181">
    <property type="entry name" value="MALTOSEBP"/>
</dbReference>
<evidence type="ECO:0000256" key="2">
    <source>
        <dbReference type="ARBA" id="ARBA00022448"/>
    </source>
</evidence>
<feature type="signal peptide" evidence="5">
    <location>
        <begin position="1"/>
        <end position="23"/>
    </location>
</feature>
<organism evidence="7 8">
    <name type="scientific">Cohnella soli</name>
    <dbReference type="NCBI Taxonomy" id="425005"/>
    <lineage>
        <taxon>Bacteria</taxon>
        <taxon>Bacillati</taxon>
        <taxon>Bacillota</taxon>
        <taxon>Bacilli</taxon>
        <taxon>Bacillales</taxon>
        <taxon>Paenibacillaceae</taxon>
        <taxon>Cohnella</taxon>
    </lineage>
</organism>
<comment type="similarity">
    <text evidence="1 5">Belongs to the bacterial solute-binding protein 1 family.</text>
</comment>
<dbReference type="EMBL" id="JBHSMI010000067">
    <property type="protein sequence ID" value="MFC5407576.1"/>
    <property type="molecule type" value="Genomic_DNA"/>
</dbReference>
<keyword evidence="3 5" id="KW-0762">Sugar transport</keyword>
<evidence type="ECO:0000256" key="5">
    <source>
        <dbReference type="RuleBase" id="RU365005"/>
    </source>
</evidence>
<dbReference type="Gene3D" id="3.40.190.10">
    <property type="entry name" value="Periplasmic binding protein-like II"/>
    <property type="match status" value="2"/>
</dbReference>
<evidence type="ECO:0000313" key="7">
    <source>
        <dbReference type="EMBL" id="MFC5407576.1"/>
    </source>
</evidence>
<keyword evidence="5" id="KW-0449">Lipoprotein</keyword>
<gene>
    <name evidence="7" type="ORF">ACFPOF_33000</name>
</gene>
<protein>
    <recommendedName>
        <fullName evidence="5">Maltodextrin-binding protein</fullName>
    </recommendedName>
</protein>
<reference evidence="8" key="1">
    <citation type="journal article" date="2019" name="Int. J. Syst. Evol. Microbiol.">
        <title>The Global Catalogue of Microorganisms (GCM) 10K type strain sequencing project: providing services to taxonomists for standard genome sequencing and annotation.</title>
        <authorList>
            <consortium name="The Broad Institute Genomics Platform"/>
            <consortium name="The Broad Institute Genome Sequencing Center for Infectious Disease"/>
            <person name="Wu L."/>
            <person name="Ma J."/>
        </authorList>
    </citation>
    <scope>NUCLEOTIDE SEQUENCE [LARGE SCALE GENOMIC DNA]</scope>
    <source>
        <strain evidence="8">CGMCC 1.18575</strain>
    </source>
</reference>
<evidence type="ECO:0000256" key="1">
    <source>
        <dbReference type="ARBA" id="ARBA00008520"/>
    </source>
</evidence>
<dbReference type="Proteomes" id="UP001596113">
    <property type="component" value="Unassembled WGS sequence"/>
</dbReference>
<dbReference type="SUPFAM" id="SSF53850">
    <property type="entry name" value="Periplasmic binding protein-like II"/>
    <property type="match status" value="1"/>
</dbReference>
<dbReference type="CDD" id="cd13586">
    <property type="entry name" value="PBP2_Maltose_binding_like"/>
    <property type="match status" value="1"/>
</dbReference>
<keyword evidence="5" id="KW-0472">Membrane</keyword>
<evidence type="ECO:0000256" key="6">
    <source>
        <dbReference type="SAM" id="MobiDB-lite"/>
    </source>
</evidence>
<dbReference type="PANTHER" id="PTHR30061:SF50">
    <property type="entry name" value="MALTOSE_MALTODEXTRIN-BINDING PERIPLASMIC PROTEIN"/>
    <property type="match status" value="1"/>
</dbReference>
<keyword evidence="4 5" id="KW-0732">Signal</keyword>
<feature type="region of interest" description="Disordered" evidence="6">
    <location>
        <begin position="29"/>
        <end position="58"/>
    </location>
</feature>
<keyword evidence="8" id="KW-1185">Reference proteome</keyword>